<dbReference type="AlphaFoldDB" id="A0A2P5E190"/>
<proteinExistence type="predicted"/>
<reference evidence="3" key="1">
    <citation type="submission" date="2016-06" db="EMBL/GenBank/DDBJ databases">
        <title>Parallel loss of symbiosis genes in relatives of nitrogen-fixing non-legume Parasponia.</title>
        <authorList>
            <person name="Van Velzen R."/>
            <person name="Holmer R."/>
            <person name="Bu F."/>
            <person name="Rutten L."/>
            <person name="Van Zeijl A."/>
            <person name="Liu W."/>
            <person name="Santuari L."/>
            <person name="Cao Q."/>
            <person name="Sharma T."/>
            <person name="Shen D."/>
            <person name="Roswanjaya Y."/>
            <person name="Wardhani T."/>
            <person name="Kalhor M.S."/>
            <person name="Jansen J."/>
            <person name="Van den Hoogen J."/>
            <person name="Gungor B."/>
            <person name="Hartog M."/>
            <person name="Hontelez J."/>
            <person name="Verver J."/>
            <person name="Yang W.-C."/>
            <person name="Schijlen E."/>
            <person name="Repin R."/>
            <person name="Schilthuizen M."/>
            <person name="Schranz E."/>
            <person name="Heidstra R."/>
            <person name="Miyata K."/>
            <person name="Fedorova E."/>
            <person name="Kohlen W."/>
            <person name="Bisseling T."/>
            <person name="Smit S."/>
            <person name="Geurts R."/>
        </authorList>
    </citation>
    <scope>NUCLEOTIDE SEQUENCE [LARGE SCALE GENOMIC DNA]</scope>
    <source>
        <strain evidence="3">cv. RG33-2</strain>
    </source>
</reference>
<feature type="compositionally biased region" description="Low complexity" evidence="1">
    <location>
        <begin position="7"/>
        <end position="19"/>
    </location>
</feature>
<dbReference type="InParanoid" id="A0A2P5E190"/>
<dbReference type="EMBL" id="JXTC01000236">
    <property type="protein sequence ID" value="PON79330.1"/>
    <property type="molecule type" value="Genomic_DNA"/>
</dbReference>
<protein>
    <submittedName>
        <fullName evidence="2">Uncharacterized protein</fullName>
    </submittedName>
</protein>
<evidence type="ECO:0000313" key="3">
    <source>
        <dbReference type="Proteomes" id="UP000237000"/>
    </source>
</evidence>
<feature type="region of interest" description="Disordered" evidence="1">
    <location>
        <begin position="1"/>
        <end position="27"/>
    </location>
</feature>
<keyword evidence="3" id="KW-1185">Reference proteome</keyword>
<evidence type="ECO:0000313" key="2">
    <source>
        <dbReference type="EMBL" id="PON79330.1"/>
    </source>
</evidence>
<dbReference type="Proteomes" id="UP000237000">
    <property type="component" value="Unassembled WGS sequence"/>
</dbReference>
<evidence type="ECO:0000256" key="1">
    <source>
        <dbReference type="SAM" id="MobiDB-lite"/>
    </source>
</evidence>
<organism evidence="2 3">
    <name type="scientific">Trema orientale</name>
    <name type="common">Charcoal tree</name>
    <name type="synonym">Celtis orientalis</name>
    <dbReference type="NCBI Taxonomy" id="63057"/>
    <lineage>
        <taxon>Eukaryota</taxon>
        <taxon>Viridiplantae</taxon>
        <taxon>Streptophyta</taxon>
        <taxon>Embryophyta</taxon>
        <taxon>Tracheophyta</taxon>
        <taxon>Spermatophyta</taxon>
        <taxon>Magnoliopsida</taxon>
        <taxon>eudicotyledons</taxon>
        <taxon>Gunneridae</taxon>
        <taxon>Pentapetalae</taxon>
        <taxon>rosids</taxon>
        <taxon>fabids</taxon>
        <taxon>Rosales</taxon>
        <taxon>Cannabaceae</taxon>
        <taxon>Trema</taxon>
    </lineage>
</organism>
<accession>A0A2P5E190</accession>
<gene>
    <name evidence="2" type="ORF">TorRG33x02_236120</name>
</gene>
<comment type="caution">
    <text evidence="2">The sequence shown here is derived from an EMBL/GenBank/DDBJ whole genome shotgun (WGS) entry which is preliminary data.</text>
</comment>
<name>A0A2P5E190_TREOI</name>
<sequence length="246" mass="26137">MGVDTASSGSSCLSKPGSSMAGKRGRKIGVDIRSSRSGYLISPVKKRREMGADTTSSKSSYLTIPGSSMAAKYLGDVVVAAASSGCGYLIIPGSSISVKHGGEMVVDTTSSRKSYLTIPGSSMATKHVGEMVLATASGCDYLTIPGSSMAAKPGSEMVVDTTSSVLECESTKFGEDDELPNYIEAANQFSAYIFEHSKVKEGINIEEIESKVITDKNTVVIEEGQVYKKKKLLKSIMSLHSFREHF</sequence>